<name>A0A9N9MWW1_9CUCU</name>
<dbReference type="GO" id="GO:0005789">
    <property type="term" value="C:endoplasmic reticulum membrane"/>
    <property type="evidence" value="ECO:0007669"/>
    <property type="project" value="UniProtKB-SubCell"/>
</dbReference>
<dbReference type="EMBL" id="OU892283">
    <property type="protein sequence ID" value="CAG9771622.1"/>
    <property type="molecule type" value="Genomic_DNA"/>
</dbReference>
<gene>
    <name evidence="12" type="ORF">CEUTPL_LOCUS12052</name>
</gene>
<comment type="subcellular location">
    <subcellularLocation>
        <location evidence="1">Endoplasmic reticulum membrane</location>
        <topology evidence="1">Single-pass membrane protein</topology>
    </subcellularLocation>
</comment>
<evidence type="ECO:0000256" key="9">
    <source>
        <dbReference type="ARBA" id="ARBA00023136"/>
    </source>
</evidence>
<dbReference type="InterPro" id="IPR024156">
    <property type="entry name" value="Small_GTPase_ARF"/>
</dbReference>
<evidence type="ECO:0000256" key="5">
    <source>
        <dbReference type="ARBA" id="ARBA00022741"/>
    </source>
</evidence>
<proteinExistence type="inferred from homology"/>
<dbReference type="GO" id="GO:0005525">
    <property type="term" value="F:GTP binding"/>
    <property type="evidence" value="ECO:0007669"/>
    <property type="project" value="UniProtKB-KW"/>
</dbReference>
<dbReference type="AlphaFoldDB" id="A0A9N9MWW1"/>
<evidence type="ECO:0000256" key="1">
    <source>
        <dbReference type="ARBA" id="ARBA00004389"/>
    </source>
</evidence>
<dbReference type="Gene3D" id="3.40.50.300">
    <property type="entry name" value="P-loop containing nucleotide triphosphate hydrolases"/>
    <property type="match status" value="1"/>
</dbReference>
<evidence type="ECO:0000256" key="10">
    <source>
        <dbReference type="ARBA" id="ARBA00023170"/>
    </source>
</evidence>
<keyword evidence="6" id="KW-0256">Endoplasmic reticulum</keyword>
<reference evidence="12" key="1">
    <citation type="submission" date="2022-01" db="EMBL/GenBank/DDBJ databases">
        <authorList>
            <person name="King R."/>
        </authorList>
    </citation>
    <scope>NUCLEOTIDE SEQUENCE</scope>
</reference>
<keyword evidence="13" id="KW-1185">Reference proteome</keyword>
<keyword evidence="10" id="KW-0675">Receptor</keyword>
<keyword evidence="9 11" id="KW-0472">Membrane</keyword>
<comment type="similarity">
    <text evidence="2">Belongs to the SRP receptor beta subunit family.</text>
</comment>
<protein>
    <recommendedName>
        <fullName evidence="3">Signal recognition particle receptor subunit beta</fullName>
    </recommendedName>
</protein>
<dbReference type="Pfam" id="PF09439">
    <property type="entry name" value="SRPRB"/>
    <property type="match status" value="1"/>
</dbReference>
<evidence type="ECO:0000256" key="4">
    <source>
        <dbReference type="ARBA" id="ARBA00022692"/>
    </source>
</evidence>
<evidence type="ECO:0000256" key="8">
    <source>
        <dbReference type="ARBA" id="ARBA00023134"/>
    </source>
</evidence>
<evidence type="ECO:0000256" key="7">
    <source>
        <dbReference type="ARBA" id="ARBA00022989"/>
    </source>
</evidence>
<keyword evidence="8" id="KW-0342">GTP-binding</keyword>
<dbReference type="Proteomes" id="UP001152799">
    <property type="component" value="Chromosome 7"/>
</dbReference>
<evidence type="ECO:0000256" key="11">
    <source>
        <dbReference type="SAM" id="Phobius"/>
    </source>
</evidence>
<evidence type="ECO:0000313" key="12">
    <source>
        <dbReference type="EMBL" id="CAG9771622.1"/>
    </source>
</evidence>
<dbReference type="PANTHER" id="PTHR11711">
    <property type="entry name" value="ADP RIBOSYLATION FACTOR-RELATED"/>
    <property type="match status" value="1"/>
</dbReference>
<dbReference type="InterPro" id="IPR019009">
    <property type="entry name" value="SRP_receptor_beta_su"/>
</dbReference>
<dbReference type="InterPro" id="IPR027417">
    <property type="entry name" value="P-loop_NTPase"/>
</dbReference>
<evidence type="ECO:0000256" key="2">
    <source>
        <dbReference type="ARBA" id="ARBA00005619"/>
    </source>
</evidence>
<dbReference type="SUPFAM" id="SSF52540">
    <property type="entry name" value="P-loop containing nucleoside triphosphate hydrolases"/>
    <property type="match status" value="1"/>
</dbReference>
<dbReference type="SMART" id="SM00177">
    <property type="entry name" value="ARF"/>
    <property type="match status" value="1"/>
</dbReference>
<organism evidence="12 13">
    <name type="scientific">Ceutorhynchus assimilis</name>
    <name type="common">cabbage seed weevil</name>
    <dbReference type="NCBI Taxonomy" id="467358"/>
    <lineage>
        <taxon>Eukaryota</taxon>
        <taxon>Metazoa</taxon>
        <taxon>Ecdysozoa</taxon>
        <taxon>Arthropoda</taxon>
        <taxon>Hexapoda</taxon>
        <taxon>Insecta</taxon>
        <taxon>Pterygota</taxon>
        <taxon>Neoptera</taxon>
        <taxon>Endopterygota</taxon>
        <taxon>Coleoptera</taxon>
        <taxon>Polyphaga</taxon>
        <taxon>Cucujiformia</taxon>
        <taxon>Curculionidae</taxon>
        <taxon>Ceutorhynchinae</taxon>
        <taxon>Ceutorhynchus</taxon>
    </lineage>
</organism>
<evidence type="ECO:0000256" key="3">
    <source>
        <dbReference type="ARBA" id="ARBA00020256"/>
    </source>
</evidence>
<feature type="transmembrane region" description="Helical" evidence="11">
    <location>
        <begin position="12"/>
        <end position="32"/>
    </location>
</feature>
<keyword evidence="4 11" id="KW-0812">Transmembrane</keyword>
<keyword evidence="5" id="KW-0547">Nucleotide-binding</keyword>
<sequence>MNSNVEDSFSPILIAVLLIFTTIVLFILRRLLKSSKGYVLLTGLNDTGKTLIHSQLLHNQHVLTYTSSQDNVEECNIDGKKITVVDLPGFHSIRQQFFEKYKENSKGIVYVVDSTSLAKNIRDAANVLNNILSDPVVLKKRPNILILCNKQDQTLAKGASVIKTMLEKELNTLRNSELNQLKQLDSKETSKNRSGDSSKEFTFASLNCKVEFAESFAFNKNNSVDLDALKKWIRKVAT</sequence>
<evidence type="ECO:0000313" key="13">
    <source>
        <dbReference type="Proteomes" id="UP001152799"/>
    </source>
</evidence>
<accession>A0A9N9MWW1</accession>
<evidence type="ECO:0000256" key="6">
    <source>
        <dbReference type="ARBA" id="ARBA00022824"/>
    </source>
</evidence>
<dbReference type="OrthoDB" id="41266at2759"/>
<dbReference type="CDD" id="cd04105">
    <property type="entry name" value="SR_beta"/>
    <property type="match status" value="1"/>
</dbReference>
<keyword evidence="7 11" id="KW-1133">Transmembrane helix</keyword>